<feature type="region of interest" description="Disordered" evidence="8">
    <location>
        <begin position="358"/>
        <end position="382"/>
    </location>
</feature>
<dbReference type="Pfam" id="PF00225">
    <property type="entry name" value="Kinesin"/>
    <property type="match status" value="1"/>
</dbReference>
<dbReference type="Pfam" id="PF00534">
    <property type="entry name" value="Glycos_transf_1"/>
    <property type="match status" value="1"/>
</dbReference>
<dbReference type="CDD" id="cd09541">
    <property type="entry name" value="SAM_KIF24-like"/>
    <property type="match status" value="1"/>
</dbReference>
<dbReference type="InterPro" id="IPR036961">
    <property type="entry name" value="Kinesin_motor_dom_sf"/>
</dbReference>
<dbReference type="Gene3D" id="1.10.150.50">
    <property type="entry name" value="Transcription Factor, Ets-1"/>
    <property type="match status" value="1"/>
</dbReference>
<dbReference type="InterPro" id="IPR001296">
    <property type="entry name" value="Glyco_trans_1"/>
</dbReference>
<proteinExistence type="inferred from homology"/>
<dbReference type="GO" id="GO:0008017">
    <property type="term" value="F:microtubule binding"/>
    <property type="evidence" value="ECO:0007669"/>
    <property type="project" value="InterPro"/>
</dbReference>
<dbReference type="SUPFAM" id="SSF53756">
    <property type="entry name" value="UDP-Glycosyltransferase/glycogen phosphorylase"/>
    <property type="match status" value="1"/>
</dbReference>
<dbReference type="PANTHER" id="PTHR47971">
    <property type="entry name" value="KINESIN-RELATED PROTEIN 6"/>
    <property type="match status" value="1"/>
</dbReference>
<dbReference type="STRING" id="286115.A0A507CKZ7"/>
<evidence type="ECO:0008006" key="13">
    <source>
        <dbReference type="Google" id="ProtNLM"/>
    </source>
</evidence>
<dbReference type="SMART" id="SM00129">
    <property type="entry name" value="KISc"/>
    <property type="match status" value="1"/>
</dbReference>
<dbReference type="InterPro" id="IPR027417">
    <property type="entry name" value="P-loop_NTPase"/>
</dbReference>
<keyword evidence="3 7" id="KW-0547">Nucleotide-binding</keyword>
<feature type="compositionally biased region" description="Polar residues" evidence="8">
    <location>
        <begin position="805"/>
        <end position="816"/>
    </location>
</feature>
<evidence type="ECO:0000256" key="2">
    <source>
        <dbReference type="ARBA" id="ARBA00022701"/>
    </source>
</evidence>
<feature type="region of interest" description="Disordered" evidence="8">
    <location>
        <begin position="258"/>
        <end position="327"/>
    </location>
</feature>
<evidence type="ECO:0000259" key="10">
    <source>
        <dbReference type="PROSITE" id="PS50105"/>
    </source>
</evidence>
<comment type="caution">
    <text evidence="11">The sequence shown here is derived from an EMBL/GenBank/DDBJ whole genome shotgun (WGS) entry which is preliminary data.</text>
</comment>
<sequence>MQTQIAFASVHVIGRTPIGDPRVTENVEYLAELAVLCAALSLTHHTIFPMQPSKAIPQSTQMLFLPSFTNAQRTYLLSTSIALLYTPKNEHFGIVPLEAMISSCIVIASNSGGPKETVVNNVTGYLVDDTIDGFGGAMLKVLNDLREEKRKDMGRLGRERVHEFFSLDRFKMQLEIVIQSIMEGKWIHRYRAMSASLFLETLRRADLDNYYTNFAQSGINSLESLANLTMQDYSSVGIISMEDRKRLFQLIQTLKTDLPTPSTEPRLAQPLNITKPSVMTTQRIPVQSSASSTTPYSTAPVPFSNSAPSRRTTFAFDPPPHDSSQMELNISPAQSSKSLSDGEDNGNNVNAILTMEAAAKARKASRRQSLGSSPPKKPAQPLLNAYGIPVASTVRNASNSSWSRTGAARSSVSDLDARIRVCVRKRPLSRKEKANGQVDVAPVTGRRSIGIHEPKVKVDLTKYVEQHQFTFDEVFDADTTNEEVYKRTAQPLVEYIFGGGKATCFAYGQTGSGKTHTMLDEEKGLYVLAARDIFALLKQQQYQNLSAYASFYEIYQGHLYDLLNERKKLFAREDGKQQVQITGLQEFEVDNVDKLMKVFEFGNTARSTGATGANADSSRSHAIFQIVLKHKNKKRTMQGKFSFIDLAGSERGADRGDADKQTRMEGSEINKSLLALKECIRALDQESKHTPFRQSKLTQVLKDSFIGDSKTCMIATISPNIGNSEHSLNTLRYADRVKELKSDGREDFDEDDDQDLLEGEVYDDDEDGMKDDDDDFLLDSEYPPDNLVLSDVEGNDHQEPPRVIPSNSNVNTSSAIISRDDEKPPRATNRLSTAVATPPAVVKEQKSNILSQLNSLVGRVAGGGSNSSPRPNSQSYSQGNVSTPVNNARNNSMSNISGSVGQSSSVSANTPSSSCSTTARSAPPIAKTPSSVSQDGIVADSMPSTVTTNNISGSVQKSDATSAPVDFEGLIRLHRQHIREFTELGKLESRLLVNATMKMGRPAEPLSYSSNTSSGSITMPSESYMKELDSLLDRKLDAIVSLQNSIRALSSL</sequence>
<dbReference type="FunFam" id="3.40.850.10:FF:000012">
    <property type="entry name" value="Kinesin-like protein"/>
    <property type="match status" value="1"/>
</dbReference>
<feature type="domain" description="Kinesin motor" evidence="9">
    <location>
        <begin position="418"/>
        <end position="740"/>
    </location>
</feature>
<evidence type="ECO:0000313" key="11">
    <source>
        <dbReference type="EMBL" id="TPX38635.1"/>
    </source>
</evidence>
<dbReference type="GO" id="GO:0007019">
    <property type="term" value="P:microtubule depolymerization"/>
    <property type="evidence" value="ECO:0007669"/>
    <property type="project" value="TreeGrafter"/>
</dbReference>
<dbReference type="EMBL" id="QEAN01000386">
    <property type="protein sequence ID" value="TPX38635.1"/>
    <property type="molecule type" value="Genomic_DNA"/>
</dbReference>
<dbReference type="InterPro" id="IPR013761">
    <property type="entry name" value="SAM/pointed_sf"/>
</dbReference>
<dbReference type="AlphaFoldDB" id="A0A507CKZ7"/>
<keyword evidence="1" id="KW-0328">Glycosyltransferase</keyword>
<name>A0A507CKZ7_9FUNG</name>
<dbReference type="InterPro" id="IPR001752">
    <property type="entry name" value="Kinesin_motor_dom"/>
</dbReference>
<comment type="similarity">
    <text evidence="6">Belongs to the TRAFAC class myosin-kinesin ATPase superfamily. Kinesin family. KIN-13 subfamily.</text>
</comment>
<organism evidence="11 12">
    <name type="scientific">Synchytrium endobioticum</name>
    <dbReference type="NCBI Taxonomy" id="286115"/>
    <lineage>
        <taxon>Eukaryota</taxon>
        <taxon>Fungi</taxon>
        <taxon>Fungi incertae sedis</taxon>
        <taxon>Chytridiomycota</taxon>
        <taxon>Chytridiomycota incertae sedis</taxon>
        <taxon>Chytridiomycetes</taxon>
        <taxon>Synchytriales</taxon>
        <taxon>Synchytriaceae</taxon>
        <taxon>Synchytrium</taxon>
    </lineage>
</organism>
<dbReference type="InterPro" id="IPR019821">
    <property type="entry name" value="Kinesin_motor_CS"/>
</dbReference>
<feature type="compositionally biased region" description="Polar residues" evidence="8">
    <location>
        <begin position="879"/>
        <end position="891"/>
    </location>
</feature>
<dbReference type="GO" id="GO:0003777">
    <property type="term" value="F:microtubule motor activity"/>
    <property type="evidence" value="ECO:0007669"/>
    <property type="project" value="InterPro"/>
</dbReference>
<dbReference type="PROSITE" id="PS50105">
    <property type="entry name" value="SAM_DOMAIN"/>
    <property type="match status" value="1"/>
</dbReference>
<evidence type="ECO:0000256" key="4">
    <source>
        <dbReference type="ARBA" id="ARBA00022840"/>
    </source>
</evidence>
<evidence type="ECO:0000256" key="8">
    <source>
        <dbReference type="SAM" id="MobiDB-lite"/>
    </source>
</evidence>
<dbReference type="VEuPathDB" id="FungiDB:SeMB42_g06624"/>
<feature type="compositionally biased region" description="Acidic residues" evidence="8">
    <location>
        <begin position="746"/>
        <end position="778"/>
    </location>
</feature>
<reference evidence="11 12" key="1">
    <citation type="journal article" date="2019" name="Sci. Rep.">
        <title>Comparative genomics of chytrid fungi reveal insights into the obligate biotrophic and pathogenic lifestyle of Synchytrium endobioticum.</title>
        <authorList>
            <person name="van de Vossenberg B.T.L.H."/>
            <person name="Warris S."/>
            <person name="Nguyen H.D.T."/>
            <person name="van Gent-Pelzer M.P.E."/>
            <person name="Joly D.L."/>
            <person name="van de Geest H.C."/>
            <person name="Bonants P.J.M."/>
            <person name="Smith D.S."/>
            <person name="Levesque C.A."/>
            <person name="van der Lee T.A.J."/>
        </authorList>
    </citation>
    <scope>NUCLEOTIDE SEQUENCE [LARGE SCALE GENOMIC DNA]</scope>
    <source>
        <strain evidence="11 12">MB42</strain>
    </source>
</reference>
<evidence type="ECO:0000256" key="5">
    <source>
        <dbReference type="ARBA" id="ARBA00023175"/>
    </source>
</evidence>
<evidence type="ECO:0000259" key="9">
    <source>
        <dbReference type="PROSITE" id="PS50067"/>
    </source>
</evidence>
<evidence type="ECO:0000256" key="7">
    <source>
        <dbReference type="PROSITE-ProRule" id="PRU00283"/>
    </source>
</evidence>
<feature type="compositionally biased region" description="Polar residues" evidence="8">
    <location>
        <begin position="303"/>
        <end position="312"/>
    </location>
</feature>
<dbReference type="InterPro" id="IPR027640">
    <property type="entry name" value="Kinesin-like_fam"/>
</dbReference>
<dbReference type="Proteomes" id="UP000317494">
    <property type="component" value="Unassembled WGS sequence"/>
</dbReference>
<feature type="compositionally biased region" description="Low complexity" evidence="8">
    <location>
        <begin position="866"/>
        <end position="878"/>
    </location>
</feature>
<feature type="compositionally biased region" description="Low complexity" evidence="8">
    <location>
        <begin position="288"/>
        <end position="300"/>
    </location>
</feature>
<dbReference type="PROSITE" id="PS00411">
    <property type="entry name" value="KINESIN_MOTOR_1"/>
    <property type="match status" value="1"/>
</dbReference>
<keyword evidence="12" id="KW-1185">Reference proteome</keyword>
<feature type="binding site" evidence="7">
    <location>
        <begin position="508"/>
        <end position="515"/>
    </location>
    <ligand>
        <name>ATP</name>
        <dbReference type="ChEBI" id="CHEBI:30616"/>
    </ligand>
</feature>
<feature type="domain" description="SAM" evidence="10">
    <location>
        <begin position="190"/>
        <end position="257"/>
    </location>
</feature>
<feature type="region of interest" description="Disordered" evidence="8">
    <location>
        <begin position="860"/>
        <end position="937"/>
    </location>
</feature>
<keyword evidence="4 7" id="KW-0067">ATP-binding</keyword>
<dbReference type="GO" id="GO:0005874">
    <property type="term" value="C:microtubule"/>
    <property type="evidence" value="ECO:0007669"/>
    <property type="project" value="UniProtKB-KW"/>
</dbReference>
<dbReference type="InterPro" id="IPR001660">
    <property type="entry name" value="SAM"/>
</dbReference>
<dbReference type="PRINTS" id="PR00380">
    <property type="entry name" value="KINESINHEAVY"/>
</dbReference>
<feature type="compositionally biased region" description="Polar residues" evidence="8">
    <location>
        <begin position="271"/>
        <end position="287"/>
    </location>
</feature>
<dbReference type="GO" id="GO:0007018">
    <property type="term" value="P:microtubule-based movement"/>
    <property type="evidence" value="ECO:0007669"/>
    <property type="project" value="InterPro"/>
</dbReference>
<keyword evidence="2" id="KW-0493">Microtubule</keyword>
<keyword evidence="5 7" id="KW-0505">Motor protein</keyword>
<dbReference type="CDD" id="cd01367">
    <property type="entry name" value="KISc_KIF2_like"/>
    <property type="match status" value="1"/>
</dbReference>
<dbReference type="GO" id="GO:0005524">
    <property type="term" value="F:ATP binding"/>
    <property type="evidence" value="ECO:0007669"/>
    <property type="project" value="UniProtKB-UniRule"/>
</dbReference>
<gene>
    <name evidence="11" type="ORF">SeMB42_g06624</name>
</gene>
<evidence type="ECO:0000256" key="6">
    <source>
        <dbReference type="ARBA" id="ARBA00061030"/>
    </source>
</evidence>
<accession>A0A507CKZ7</accession>
<feature type="compositionally biased region" description="Low complexity" evidence="8">
    <location>
        <begin position="892"/>
        <end position="918"/>
    </location>
</feature>
<evidence type="ECO:0000313" key="12">
    <source>
        <dbReference type="Proteomes" id="UP000317494"/>
    </source>
</evidence>
<evidence type="ECO:0000256" key="1">
    <source>
        <dbReference type="ARBA" id="ARBA00022676"/>
    </source>
</evidence>
<protein>
    <recommendedName>
        <fullName evidence="13">Kinesin motor domain-containing protein</fullName>
    </recommendedName>
</protein>
<evidence type="ECO:0000256" key="3">
    <source>
        <dbReference type="ARBA" id="ARBA00022741"/>
    </source>
</evidence>
<dbReference type="SUPFAM" id="SSF52540">
    <property type="entry name" value="P-loop containing nucleoside triphosphate hydrolases"/>
    <property type="match status" value="1"/>
</dbReference>
<dbReference type="Pfam" id="PF00536">
    <property type="entry name" value="SAM_1"/>
    <property type="match status" value="1"/>
</dbReference>
<keyword evidence="1" id="KW-0808">Transferase</keyword>
<dbReference type="Gene3D" id="3.40.50.2000">
    <property type="entry name" value="Glycogen Phosphorylase B"/>
    <property type="match status" value="1"/>
</dbReference>
<dbReference type="SUPFAM" id="SSF47769">
    <property type="entry name" value="SAM/Pointed domain"/>
    <property type="match status" value="1"/>
</dbReference>
<feature type="region of interest" description="Disordered" evidence="8">
    <location>
        <begin position="743"/>
        <end position="843"/>
    </location>
</feature>
<dbReference type="PANTHER" id="PTHR47971:SF20">
    <property type="entry name" value="KINESIN-LIKE PROTEIN KIF24"/>
    <property type="match status" value="1"/>
</dbReference>
<dbReference type="PROSITE" id="PS50067">
    <property type="entry name" value="KINESIN_MOTOR_2"/>
    <property type="match status" value="1"/>
</dbReference>
<dbReference type="Gene3D" id="3.40.850.10">
    <property type="entry name" value="Kinesin motor domain"/>
    <property type="match status" value="1"/>
</dbReference>
<dbReference type="GO" id="GO:0016757">
    <property type="term" value="F:glycosyltransferase activity"/>
    <property type="evidence" value="ECO:0007669"/>
    <property type="project" value="UniProtKB-KW"/>
</dbReference>